<comment type="caution">
    <text evidence="1">The sequence shown here is derived from an EMBL/GenBank/DDBJ whole genome shotgun (WGS) entry which is preliminary data.</text>
</comment>
<accession>A0A6D2HR29</accession>
<organism evidence="1 2">
    <name type="scientific">Microthlaspi erraticum</name>
    <dbReference type="NCBI Taxonomy" id="1685480"/>
    <lineage>
        <taxon>Eukaryota</taxon>
        <taxon>Viridiplantae</taxon>
        <taxon>Streptophyta</taxon>
        <taxon>Embryophyta</taxon>
        <taxon>Tracheophyta</taxon>
        <taxon>Spermatophyta</taxon>
        <taxon>Magnoliopsida</taxon>
        <taxon>eudicotyledons</taxon>
        <taxon>Gunneridae</taxon>
        <taxon>Pentapetalae</taxon>
        <taxon>rosids</taxon>
        <taxon>malvids</taxon>
        <taxon>Brassicales</taxon>
        <taxon>Brassicaceae</taxon>
        <taxon>Coluteocarpeae</taxon>
        <taxon>Microthlaspi</taxon>
    </lineage>
</organism>
<dbReference type="AlphaFoldDB" id="A0A6D2HR29"/>
<dbReference type="PANTHER" id="PTHR48258">
    <property type="entry name" value="DUF4218 DOMAIN-CONTAINING PROTEIN-RELATED"/>
    <property type="match status" value="1"/>
</dbReference>
<evidence type="ECO:0000313" key="2">
    <source>
        <dbReference type="Proteomes" id="UP000467841"/>
    </source>
</evidence>
<proteinExistence type="predicted"/>
<dbReference type="Proteomes" id="UP000467841">
    <property type="component" value="Unassembled WGS sequence"/>
</dbReference>
<gene>
    <name evidence="1" type="ORF">MERR_LOCUS5186</name>
</gene>
<protein>
    <recommendedName>
        <fullName evidence="3">DUF4216 domain-containing protein</fullName>
    </recommendedName>
</protein>
<name>A0A6D2HR29_9BRAS</name>
<keyword evidence="2" id="KW-1185">Reference proteome</keyword>
<evidence type="ECO:0008006" key="3">
    <source>
        <dbReference type="Google" id="ProtNLM"/>
    </source>
</evidence>
<dbReference type="EMBL" id="CACVBM020000333">
    <property type="protein sequence ID" value="CAA7017951.1"/>
    <property type="molecule type" value="Genomic_DNA"/>
</dbReference>
<sequence>MRHISILQIPSNSEAHSTKLRWLAYGPRHTTQSHTGFVINGHRFQIDAVKRKTQNSGVTYEAFSICRSTARDTRLEADIVGYYGVIKEILLLDYHMFSVPVFKFTWANAGNGVKEEDGFPLKTSI</sequence>
<dbReference type="OrthoDB" id="1931794at2759"/>
<reference evidence="1" key="1">
    <citation type="submission" date="2020-01" db="EMBL/GenBank/DDBJ databases">
        <authorList>
            <person name="Mishra B."/>
        </authorList>
    </citation>
    <scope>NUCLEOTIDE SEQUENCE [LARGE SCALE GENOMIC DNA]</scope>
</reference>
<evidence type="ECO:0000313" key="1">
    <source>
        <dbReference type="EMBL" id="CAA7017951.1"/>
    </source>
</evidence>